<dbReference type="GO" id="GO:0034605">
    <property type="term" value="P:cellular response to heat"/>
    <property type="evidence" value="ECO:0007669"/>
    <property type="project" value="EnsemblMetazoa"/>
</dbReference>
<dbReference type="FunCoup" id="B3MRF8">
    <property type="interactions" value="1885"/>
</dbReference>
<dbReference type="InParanoid" id="B3MRF8"/>
<dbReference type="AlphaFoldDB" id="B3MRF8"/>
<dbReference type="STRING" id="7217.B3MRF8"/>
<dbReference type="PANTHER" id="PTHR13563:SF13">
    <property type="entry name" value="TRNA METHYLTRANSFERASE 10 HOMOLOG A"/>
    <property type="match status" value="1"/>
</dbReference>
<dbReference type="GeneID" id="6503691"/>
<dbReference type="Gene3D" id="3.40.1280.30">
    <property type="match status" value="1"/>
</dbReference>
<evidence type="ECO:0000259" key="7">
    <source>
        <dbReference type="PROSITE" id="PS51675"/>
    </source>
</evidence>
<evidence type="ECO:0000256" key="1">
    <source>
        <dbReference type="ARBA" id="ARBA00012797"/>
    </source>
</evidence>
<dbReference type="KEGG" id="dan:6503691"/>
<dbReference type="GO" id="GO:1905870">
    <property type="term" value="P:positive regulation of 3'-UTR-mediated mRNA stabilization"/>
    <property type="evidence" value="ECO:0007669"/>
    <property type="project" value="EnsemblMetazoa"/>
</dbReference>
<evidence type="ECO:0000256" key="5">
    <source>
        <dbReference type="ARBA" id="ARBA00048434"/>
    </source>
</evidence>
<feature type="domain" description="SAM-dependent MTase TRM10-type" evidence="7">
    <location>
        <begin position="106"/>
        <end position="299"/>
    </location>
</feature>
<dbReference type="EMBL" id="CH902622">
    <property type="protein sequence ID" value="EDV34363.1"/>
    <property type="molecule type" value="Genomic_DNA"/>
</dbReference>
<gene>
    <name evidence="8" type="primary">Dana\GF21002</name>
    <name evidence="8" type="synonym">dana_GLEANR_4234</name>
    <name evidence="8" type="ORF">GF21002</name>
</gene>
<keyword evidence="4" id="KW-0949">S-adenosyl-L-methionine</keyword>
<dbReference type="InterPro" id="IPR007356">
    <property type="entry name" value="tRNA_m1G_MeTrfase_euk"/>
</dbReference>
<dbReference type="GO" id="GO:0002939">
    <property type="term" value="P:tRNA N1-guanine methylation"/>
    <property type="evidence" value="ECO:0007669"/>
    <property type="project" value="EnsemblMetazoa"/>
</dbReference>
<dbReference type="OrthoDB" id="278300at2759"/>
<dbReference type="HOGENOM" id="CLU_034384_0_0_1"/>
<dbReference type="eggNOG" id="KOG2967">
    <property type="taxonomic scope" value="Eukaryota"/>
</dbReference>
<dbReference type="GO" id="GO:0005654">
    <property type="term" value="C:nucleoplasm"/>
    <property type="evidence" value="ECO:0007669"/>
    <property type="project" value="TreeGrafter"/>
</dbReference>
<name>B3MRF8_DROAN</name>
<dbReference type="GO" id="GO:0000049">
    <property type="term" value="F:tRNA binding"/>
    <property type="evidence" value="ECO:0007669"/>
    <property type="project" value="TreeGrafter"/>
</dbReference>
<dbReference type="PROSITE" id="PS51675">
    <property type="entry name" value="SAM_MT_TRM10"/>
    <property type="match status" value="1"/>
</dbReference>
<keyword evidence="2 8" id="KW-0489">Methyltransferase</keyword>
<reference evidence="8 9" key="1">
    <citation type="journal article" date="2007" name="Nature">
        <title>Evolution of genes and genomes on the Drosophila phylogeny.</title>
        <authorList>
            <consortium name="Drosophila 12 Genomes Consortium"/>
            <person name="Clark A.G."/>
            <person name="Eisen M.B."/>
            <person name="Smith D.R."/>
            <person name="Bergman C.M."/>
            <person name="Oliver B."/>
            <person name="Markow T.A."/>
            <person name="Kaufman T.C."/>
            <person name="Kellis M."/>
            <person name="Gelbart W."/>
            <person name="Iyer V.N."/>
            <person name="Pollard D.A."/>
            <person name="Sackton T.B."/>
            <person name="Larracuente A.M."/>
            <person name="Singh N.D."/>
            <person name="Abad J.P."/>
            <person name="Abt D.N."/>
            <person name="Adryan B."/>
            <person name="Aguade M."/>
            <person name="Akashi H."/>
            <person name="Anderson W.W."/>
            <person name="Aquadro C.F."/>
            <person name="Ardell D.H."/>
            <person name="Arguello R."/>
            <person name="Artieri C.G."/>
            <person name="Barbash D.A."/>
            <person name="Barker D."/>
            <person name="Barsanti P."/>
            <person name="Batterham P."/>
            <person name="Batzoglou S."/>
            <person name="Begun D."/>
            <person name="Bhutkar A."/>
            <person name="Blanco E."/>
            <person name="Bosak S.A."/>
            <person name="Bradley R.K."/>
            <person name="Brand A.D."/>
            <person name="Brent M.R."/>
            <person name="Brooks A.N."/>
            <person name="Brown R.H."/>
            <person name="Butlin R.K."/>
            <person name="Caggese C."/>
            <person name="Calvi B.R."/>
            <person name="Bernardo de Carvalho A."/>
            <person name="Caspi A."/>
            <person name="Castrezana S."/>
            <person name="Celniker S.E."/>
            <person name="Chang J.L."/>
            <person name="Chapple C."/>
            <person name="Chatterji S."/>
            <person name="Chinwalla A."/>
            <person name="Civetta A."/>
            <person name="Clifton S.W."/>
            <person name="Comeron J.M."/>
            <person name="Costello J.C."/>
            <person name="Coyne J.A."/>
            <person name="Daub J."/>
            <person name="David R.G."/>
            <person name="Delcher A.L."/>
            <person name="Delehaunty K."/>
            <person name="Do C.B."/>
            <person name="Ebling H."/>
            <person name="Edwards K."/>
            <person name="Eickbush T."/>
            <person name="Evans J.D."/>
            <person name="Filipski A."/>
            <person name="Findeiss S."/>
            <person name="Freyhult E."/>
            <person name="Fulton L."/>
            <person name="Fulton R."/>
            <person name="Garcia A.C."/>
            <person name="Gardiner A."/>
            <person name="Garfield D.A."/>
            <person name="Garvin B.E."/>
            <person name="Gibson G."/>
            <person name="Gilbert D."/>
            <person name="Gnerre S."/>
            <person name="Godfrey J."/>
            <person name="Good R."/>
            <person name="Gotea V."/>
            <person name="Gravely B."/>
            <person name="Greenberg A.J."/>
            <person name="Griffiths-Jones S."/>
            <person name="Gross S."/>
            <person name="Guigo R."/>
            <person name="Gustafson E.A."/>
            <person name="Haerty W."/>
            <person name="Hahn M.W."/>
            <person name="Halligan D.L."/>
            <person name="Halpern A.L."/>
            <person name="Halter G.M."/>
            <person name="Han M.V."/>
            <person name="Heger A."/>
            <person name="Hillier L."/>
            <person name="Hinrichs A.S."/>
            <person name="Holmes I."/>
            <person name="Hoskins R.A."/>
            <person name="Hubisz M.J."/>
            <person name="Hultmark D."/>
            <person name="Huntley M.A."/>
            <person name="Jaffe D.B."/>
            <person name="Jagadeeshan S."/>
            <person name="Jeck W.R."/>
            <person name="Johnson J."/>
            <person name="Jones C.D."/>
            <person name="Jordan W.C."/>
            <person name="Karpen G.H."/>
            <person name="Kataoka E."/>
            <person name="Keightley P.D."/>
            <person name="Kheradpour P."/>
            <person name="Kirkness E.F."/>
            <person name="Koerich L.B."/>
            <person name="Kristiansen K."/>
            <person name="Kudrna D."/>
            <person name="Kulathinal R.J."/>
            <person name="Kumar S."/>
            <person name="Kwok R."/>
            <person name="Lander E."/>
            <person name="Langley C.H."/>
            <person name="Lapoint R."/>
            <person name="Lazzaro B.P."/>
            <person name="Lee S.J."/>
            <person name="Levesque L."/>
            <person name="Li R."/>
            <person name="Lin C.F."/>
            <person name="Lin M.F."/>
            <person name="Lindblad-Toh K."/>
            <person name="Llopart A."/>
            <person name="Long M."/>
            <person name="Low L."/>
            <person name="Lozovsky E."/>
            <person name="Lu J."/>
            <person name="Luo M."/>
            <person name="Machado C.A."/>
            <person name="Makalowski W."/>
            <person name="Marzo M."/>
            <person name="Matsuda M."/>
            <person name="Matzkin L."/>
            <person name="McAllister B."/>
            <person name="McBride C.S."/>
            <person name="McKernan B."/>
            <person name="McKernan K."/>
            <person name="Mendez-Lago M."/>
            <person name="Minx P."/>
            <person name="Mollenhauer M.U."/>
            <person name="Montooth K."/>
            <person name="Mount S.M."/>
            <person name="Mu X."/>
            <person name="Myers E."/>
            <person name="Negre B."/>
            <person name="Newfeld S."/>
            <person name="Nielsen R."/>
            <person name="Noor M.A."/>
            <person name="O'Grady P."/>
            <person name="Pachter L."/>
            <person name="Papaceit M."/>
            <person name="Parisi M.J."/>
            <person name="Parisi M."/>
            <person name="Parts L."/>
            <person name="Pedersen J.S."/>
            <person name="Pesole G."/>
            <person name="Phillippy A.M."/>
            <person name="Ponting C.P."/>
            <person name="Pop M."/>
            <person name="Porcelli D."/>
            <person name="Powell J.R."/>
            <person name="Prohaska S."/>
            <person name="Pruitt K."/>
            <person name="Puig M."/>
            <person name="Quesneville H."/>
            <person name="Ram K.R."/>
            <person name="Rand D."/>
            <person name="Rasmussen M.D."/>
            <person name="Reed L.K."/>
            <person name="Reenan R."/>
            <person name="Reily A."/>
            <person name="Remington K.A."/>
            <person name="Rieger T.T."/>
            <person name="Ritchie M.G."/>
            <person name="Robin C."/>
            <person name="Rogers Y.H."/>
            <person name="Rohde C."/>
            <person name="Rozas J."/>
            <person name="Rubenfield M.J."/>
            <person name="Ruiz A."/>
            <person name="Russo S."/>
            <person name="Salzberg S.L."/>
            <person name="Sanchez-Gracia A."/>
            <person name="Saranga D.J."/>
            <person name="Sato H."/>
            <person name="Schaeffer S.W."/>
            <person name="Schatz M.C."/>
            <person name="Schlenke T."/>
            <person name="Schwartz R."/>
            <person name="Segarra C."/>
            <person name="Singh R.S."/>
            <person name="Sirot L."/>
            <person name="Sirota M."/>
            <person name="Sisneros N.B."/>
            <person name="Smith C.D."/>
            <person name="Smith T.F."/>
            <person name="Spieth J."/>
            <person name="Stage D.E."/>
            <person name="Stark A."/>
            <person name="Stephan W."/>
            <person name="Strausberg R.L."/>
            <person name="Strempel S."/>
            <person name="Sturgill D."/>
            <person name="Sutton G."/>
            <person name="Sutton G.G."/>
            <person name="Tao W."/>
            <person name="Teichmann S."/>
            <person name="Tobari Y.N."/>
            <person name="Tomimura Y."/>
            <person name="Tsolas J.M."/>
            <person name="Valente V.L."/>
            <person name="Venter E."/>
            <person name="Venter J.C."/>
            <person name="Vicario S."/>
            <person name="Vieira F.G."/>
            <person name="Vilella A.J."/>
            <person name="Villasante A."/>
            <person name="Walenz B."/>
            <person name="Wang J."/>
            <person name="Wasserman M."/>
            <person name="Watts T."/>
            <person name="Wilson D."/>
            <person name="Wilson R.K."/>
            <person name="Wing R.A."/>
            <person name="Wolfner M.F."/>
            <person name="Wong A."/>
            <person name="Wong G.K."/>
            <person name="Wu C.I."/>
            <person name="Wu G."/>
            <person name="Yamamoto D."/>
            <person name="Yang H.P."/>
            <person name="Yang S.P."/>
            <person name="Yorke J.A."/>
            <person name="Yoshida K."/>
            <person name="Zdobnov E."/>
            <person name="Zhang P."/>
            <person name="Zhang Y."/>
            <person name="Zimin A.V."/>
            <person name="Baldwin J."/>
            <person name="Abdouelleil A."/>
            <person name="Abdulkadir J."/>
            <person name="Abebe A."/>
            <person name="Abera B."/>
            <person name="Abreu J."/>
            <person name="Acer S.C."/>
            <person name="Aftuck L."/>
            <person name="Alexander A."/>
            <person name="An P."/>
            <person name="Anderson E."/>
            <person name="Anderson S."/>
            <person name="Arachi H."/>
            <person name="Azer M."/>
            <person name="Bachantsang P."/>
            <person name="Barry A."/>
            <person name="Bayul T."/>
            <person name="Berlin A."/>
            <person name="Bessette D."/>
            <person name="Bloom T."/>
            <person name="Blye J."/>
            <person name="Boguslavskiy L."/>
            <person name="Bonnet C."/>
            <person name="Boukhgalter B."/>
            <person name="Bourzgui I."/>
            <person name="Brown A."/>
            <person name="Cahill P."/>
            <person name="Channer S."/>
            <person name="Cheshatsang Y."/>
            <person name="Chuda L."/>
            <person name="Citroen M."/>
            <person name="Collymore A."/>
            <person name="Cooke P."/>
            <person name="Costello M."/>
            <person name="D'Aco K."/>
            <person name="Daza R."/>
            <person name="De Haan G."/>
            <person name="DeGray S."/>
            <person name="DeMaso C."/>
            <person name="Dhargay N."/>
            <person name="Dooley K."/>
            <person name="Dooley E."/>
            <person name="Doricent M."/>
            <person name="Dorje P."/>
            <person name="Dorjee K."/>
            <person name="Dupes A."/>
            <person name="Elong R."/>
            <person name="Falk J."/>
            <person name="Farina A."/>
            <person name="Faro S."/>
            <person name="Ferguson D."/>
            <person name="Fisher S."/>
            <person name="Foley C.D."/>
            <person name="Franke A."/>
            <person name="Friedrich D."/>
            <person name="Gadbois L."/>
            <person name="Gearin G."/>
            <person name="Gearin C.R."/>
            <person name="Giannoukos G."/>
            <person name="Goode T."/>
            <person name="Graham J."/>
            <person name="Grandbois E."/>
            <person name="Grewal S."/>
            <person name="Gyaltsen K."/>
            <person name="Hafez N."/>
            <person name="Hagos B."/>
            <person name="Hall J."/>
            <person name="Henson C."/>
            <person name="Hollinger A."/>
            <person name="Honan T."/>
            <person name="Huard M.D."/>
            <person name="Hughes L."/>
            <person name="Hurhula B."/>
            <person name="Husby M.E."/>
            <person name="Kamat A."/>
            <person name="Kanga B."/>
            <person name="Kashin S."/>
            <person name="Khazanovich D."/>
            <person name="Kisner P."/>
            <person name="Lance K."/>
            <person name="Lara M."/>
            <person name="Lee W."/>
            <person name="Lennon N."/>
            <person name="Letendre F."/>
            <person name="LeVine R."/>
            <person name="Lipovsky A."/>
            <person name="Liu X."/>
            <person name="Liu J."/>
            <person name="Liu S."/>
            <person name="Lokyitsang T."/>
            <person name="Lokyitsang Y."/>
            <person name="Lubonja R."/>
            <person name="Lui A."/>
            <person name="MacDonald P."/>
            <person name="Magnisalis V."/>
            <person name="Maru K."/>
            <person name="Matthews C."/>
            <person name="McCusker W."/>
            <person name="McDonough S."/>
            <person name="Mehta T."/>
            <person name="Meldrim J."/>
            <person name="Meneus L."/>
            <person name="Mihai O."/>
            <person name="Mihalev A."/>
            <person name="Mihova T."/>
            <person name="Mittelman R."/>
            <person name="Mlenga V."/>
            <person name="Montmayeur A."/>
            <person name="Mulrain L."/>
            <person name="Navidi A."/>
            <person name="Naylor J."/>
            <person name="Negash T."/>
            <person name="Nguyen T."/>
            <person name="Nguyen N."/>
            <person name="Nicol R."/>
            <person name="Norbu C."/>
            <person name="Norbu N."/>
            <person name="Novod N."/>
            <person name="O'Neill B."/>
            <person name="Osman S."/>
            <person name="Markiewicz E."/>
            <person name="Oyono O.L."/>
            <person name="Patti C."/>
            <person name="Phunkhang P."/>
            <person name="Pierre F."/>
            <person name="Priest M."/>
            <person name="Raghuraman S."/>
            <person name="Rege F."/>
            <person name="Reyes R."/>
            <person name="Rise C."/>
            <person name="Rogov P."/>
            <person name="Ross K."/>
            <person name="Ryan E."/>
            <person name="Settipalli S."/>
            <person name="Shea T."/>
            <person name="Sherpa N."/>
            <person name="Shi L."/>
            <person name="Shih D."/>
            <person name="Sparrow T."/>
            <person name="Spaulding J."/>
            <person name="Stalker J."/>
            <person name="Stange-Thomann N."/>
            <person name="Stavropoulos S."/>
            <person name="Stone C."/>
            <person name="Strader C."/>
            <person name="Tesfaye S."/>
            <person name="Thomson T."/>
            <person name="Thoulutsang Y."/>
            <person name="Thoulutsang D."/>
            <person name="Topham K."/>
            <person name="Topping I."/>
            <person name="Tsamla T."/>
            <person name="Vassiliev H."/>
            <person name="Vo A."/>
            <person name="Wangchuk T."/>
            <person name="Wangdi T."/>
            <person name="Weiand M."/>
            <person name="Wilkinson J."/>
            <person name="Wilson A."/>
            <person name="Yadav S."/>
            <person name="Young G."/>
            <person name="Yu Q."/>
            <person name="Zembek L."/>
            <person name="Zhong D."/>
            <person name="Zimmer A."/>
            <person name="Zwirko Z."/>
            <person name="Jaffe D.B."/>
            <person name="Alvarez P."/>
            <person name="Brockman W."/>
            <person name="Butler J."/>
            <person name="Chin C."/>
            <person name="Gnerre S."/>
            <person name="Grabherr M."/>
            <person name="Kleber M."/>
            <person name="Mauceli E."/>
            <person name="MacCallum I."/>
        </authorList>
    </citation>
    <scope>NUCLEOTIDE SEQUENCE [LARGE SCALE GENOMIC DNA]</scope>
    <source>
        <strain evidence="9">Tucson 14024-0371.13</strain>
    </source>
</reference>
<evidence type="ECO:0000313" key="8">
    <source>
        <dbReference type="EMBL" id="EDV34363.1"/>
    </source>
</evidence>
<feature type="region of interest" description="Disordered" evidence="6">
    <location>
        <begin position="295"/>
        <end position="345"/>
    </location>
</feature>
<dbReference type="GO" id="GO:0005730">
    <property type="term" value="C:nucleolus"/>
    <property type="evidence" value="ECO:0007669"/>
    <property type="project" value="EnsemblMetazoa"/>
</dbReference>
<dbReference type="EC" id="2.1.1.221" evidence="1"/>
<evidence type="ECO:0000256" key="3">
    <source>
        <dbReference type="ARBA" id="ARBA00022679"/>
    </source>
</evidence>
<feature type="compositionally biased region" description="Basic and acidic residues" evidence="6">
    <location>
        <begin position="63"/>
        <end position="81"/>
    </location>
</feature>
<dbReference type="PANTHER" id="PTHR13563">
    <property type="entry name" value="TRNA (GUANINE-9-) METHYLTRANSFERASE"/>
    <property type="match status" value="1"/>
</dbReference>
<sequence length="345" mass="39048">MESALQMDDPESRVGQPSTLALETAALGEEPSKLLSGVVALSTCPGTTPGTPQSKNQLKKQRKMAEYAELRKLRREKERERNKQKRREARAQGLPIRTGPSRKELKRRQAITGADGTPALKVAIDLDYDELMQERDIAKCVKQCLRIYTINRRSSHPGELHFSGIRRNGNIHKWFMKNDGWENWNVKYHFDKTHRDLFDREHMVYLTCESELVLDKLQPGCTYIIGGLVDHNHFKGLCHQRATEAGLRTARLPLSEHVDMKTRSVLSTYHVFELLTKVAAGQDWTTAILETIPVRKGAKAKDRAEDAESEPKQLEDEPESRDPDIDSQPSESISAESEPPSGLDS</sequence>
<dbReference type="FunFam" id="3.40.1280.30:FF:000001">
    <property type="entry name" value="tRNA methyltransferase 10 homolog A"/>
    <property type="match status" value="1"/>
</dbReference>
<evidence type="ECO:0000256" key="4">
    <source>
        <dbReference type="ARBA" id="ARBA00022691"/>
    </source>
</evidence>
<dbReference type="InterPro" id="IPR038459">
    <property type="entry name" value="MT_TRM10-typ_sf"/>
</dbReference>
<feature type="compositionally biased region" description="Polar residues" evidence="6">
    <location>
        <begin position="44"/>
        <end position="56"/>
    </location>
</feature>
<dbReference type="Proteomes" id="UP000007801">
    <property type="component" value="Unassembled WGS sequence"/>
</dbReference>
<feature type="compositionally biased region" description="Basic and acidic residues" evidence="6">
    <location>
        <begin position="299"/>
        <end position="324"/>
    </location>
</feature>
<evidence type="ECO:0000256" key="2">
    <source>
        <dbReference type="ARBA" id="ARBA00022603"/>
    </source>
</evidence>
<comment type="catalytic activity">
    <reaction evidence="5">
        <text>guanosine(9) in tRNA + S-adenosyl-L-methionine = N(1)-methylguanosine(9) in tRNA + S-adenosyl-L-homocysteine + H(+)</text>
        <dbReference type="Rhea" id="RHEA:43156"/>
        <dbReference type="Rhea" id="RHEA-COMP:10367"/>
        <dbReference type="Rhea" id="RHEA-COMP:10368"/>
        <dbReference type="ChEBI" id="CHEBI:15378"/>
        <dbReference type="ChEBI" id="CHEBI:57856"/>
        <dbReference type="ChEBI" id="CHEBI:59789"/>
        <dbReference type="ChEBI" id="CHEBI:73542"/>
        <dbReference type="ChEBI" id="CHEBI:74269"/>
        <dbReference type="EC" id="2.1.1.221"/>
    </reaction>
</comment>
<keyword evidence="3 8" id="KW-0808">Transferase</keyword>
<keyword evidence="9" id="KW-1185">Reference proteome</keyword>
<dbReference type="GO" id="GO:0000785">
    <property type="term" value="C:chromatin"/>
    <property type="evidence" value="ECO:0007669"/>
    <property type="project" value="EnsemblMetazoa"/>
</dbReference>
<feature type="compositionally biased region" description="Low complexity" evidence="6">
    <location>
        <begin position="327"/>
        <end position="345"/>
    </location>
</feature>
<evidence type="ECO:0000256" key="6">
    <source>
        <dbReference type="SAM" id="MobiDB-lite"/>
    </source>
</evidence>
<dbReference type="GO" id="GO:0052905">
    <property type="term" value="F:tRNA (guanosine(9)-N1)-methyltransferase activity"/>
    <property type="evidence" value="ECO:0007669"/>
    <property type="project" value="UniProtKB-EC"/>
</dbReference>
<accession>B3MRF8</accession>
<dbReference type="OMA" id="FKKNDGW"/>
<feature type="region of interest" description="Disordered" evidence="6">
    <location>
        <begin position="43"/>
        <end position="108"/>
    </location>
</feature>
<dbReference type="InterPro" id="IPR028564">
    <property type="entry name" value="MT_TRM10-typ"/>
</dbReference>
<evidence type="ECO:0000313" key="9">
    <source>
        <dbReference type="Proteomes" id="UP000007801"/>
    </source>
</evidence>
<protein>
    <recommendedName>
        <fullName evidence="1">tRNA (guanine(9)-N(1))-methyltransferase</fullName>
        <ecNumber evidence="1">2.1.1.221</ecNumber>
    </recommendedName>
</protein>
<organism evidence="8 9">
    <name type="scientific">Drosophila ananassae</name>
    <name type="common">Fruit fly</name>
    <dbReference type="NCBI Taxonomy" id="7217"/>
    <lineage>
        <taxon>Eukaryota</taxon>
        <taxon>Metazoa</taxon>
        <taxon>Ecdysozoa</taxon>
        <taxon>Arthropoda</taxon>
        <taxon>Hexapoda</taxon>
        <taxon>Insecta</taxon>
        <taxon>Pterygota</taxon>
        <taxon>Neoptera</taxon>
        <taxon>Endopterygota</taxon>
        <taxon>Diptera</taxon>
        <taxon>Brachycera</taxon>
        <taxon>Muscomorpha</taxon>
        <taxon>Ephydroidea</taxon>
        <taxon>Drosophilidae</taxon>
        <taxon>Drosophila</taxon>
        <taxon>Sophophora</taxon>
    </lineage>
</organism>
<proteinExistence type="predicted"/>
<dbReference type="PhylomeDB" id="B3MRF8"/>